<proteinExistence type="predicted"/>
<dbReference type="EMBL" id="BGPR01004388">
    <property type="protein sequence ID" value="GBM99083.1"/>
    <property type="molecule type" value="Genomic_DNA"/>
</dbReference>
<evidence type="ECO:0000313" key="1">
    <source>
        <dbReference type="EMBL" id="GBM99083.1"/>
    </source>
</evidence>
<name>A0A4Y2K8K5_ARAVE</name>
<dbReference type="Proteomes" id="UP000499080">
    <property type="component" value="Unassembled WGS sequence"/>
</dbReference>
<accession>A0A4Y2K8K5</accession>
<reference evidence="1 2" key="1">
    <citation type="journal article" date="2019" name="Sci. Rep.">
        <title>Orb-weaving spider Araneus ventricosus genome elucidates the spidroin gene catalogue.</title>
        <authorList>
            <person name="Kono N."/>
            <person name="Nakamura H."/>
            <person name="Ohtoshi R."/>
            <person name="Moran D.A.P."/>
            <person name="Shinohara A."/>
            <person name="Yoshida Y."/>
            <person name="Fujiwara M."/>
            <person name="Mori M."/>
            <person name="Tomita M."/>
            <person name="Arakawa K."/>
        </authorList>
    </citation>
    <scope>NUCLEOTIDE SEQUENCE [LARGE SCALE GENOMIC DNA]</scope>
</reference>
<sequence>MNWTLPNWVVIYPTPCYNLSKGAGKWPVLCKDNWIPYRVYLRAISEPPLKGRKPPQTGICYCEGEIFRPPETASIGVRGLNRHRNLCVYHGLKFLADRVITGIVTAYHLKPVGMVSPRLSRTLIQL</sequence>
<dbReference type="AlphaFoldDB" id="A0A4Y2K8K5"/>
<comment type="caution">
    <text evidence="1">The sequence shown here is derived from an EMBL/GenBank/DDBJ whole genome shotgun (WGS) entry which is preliminary data.</text>
</comment>
<protein>
    <submittedName>
        <fullName evidence="1">Uncharacterized protein</fullName>
    </submittedName>
</protein>
<evidence type="ECO:0000313" key="2">
    <source>
        <dbReference type="Proteomes" id="UP000499080"/>
    </source>
</evidence>
<gene>
    <name evidence="1" type="ORF">AVEN_275625_1</name>
</gene>
<organism evidence="1 2">
    <name type="scientific">Araneus ventricosus</name>
    <name type="common">Orbweaver spider</name>
    <name type="synonym">Epeira ventricosa</name>
    <dbReference type="NCBI Taxonomy" id="182803"/>
    <lineage>
        <taxon>Eukaryota</taxon>
        <taxon>Metazoa</taxon>
        <taxon>Ecdysozoa</taxon>
        <taxon>Arthropoda</taxon>
        <taxon>Chelicerata</taxon>
        <taxon>Arachnida</taxon>
        <taxon>Araneae</taxon>
        <taxon>Araneomorphae</taxon>
        <taxon>Entelegynae</taxon>
        <taxon>Araneoidea</taxon>
        <taxon>Araneidae</taxon>
        <taxon>Araneus</taxon>
    </lineage>
</organism>
<keyword evidence="2" id="KW-1185">Reference proteome</keyword>